<dbReference type="Pfam" id="PF01210">
    <property type="entry name" value="NAD_Gly3P_dh_N"/>
    <property type="match status" value="1"/>
</dbReference>
<dbReference type="SUPFAM" id="SSF51735">
    <property type="entry name" value="NAD(P)-binding Rossmann-fold domains"/>
    <property type="match status" value="1"/>
</dbReference>
<dbReference type="InterPro" id="IPR036291">
    <property type="entry name" value="NAD(P)-bd_dom_sf"/>
</dbReference>
<feature type="domain" description="Glycerol-3-phosphate dehydrogenase NAD-dependent N-terminal" evidence="4">
    <location>
        <begin position="3"/>
        <end position="103"/>
    </location>
</feature>
<dbReference type="GO" id="GO:0016616">
    <property type="term" value="F:oxidoreductase activity, acting on the CH-OH group of donors, NAD or NADP as acceptor"/>
    <property type="evidence" value="ECO:0007669"/>
    <property type="project" value="InterPro"/>
</dbReference>
<comment type="similarity">
    <text evidence="1">Belongs to the lysopine/nopaline/octopine/opine/vitopine dehydrogenases family.</text>
</comment>
<dbReference type="EMBL" id="JAVIZC010000002">
    <property type="protein sequence ID" value="MDR6101853.1"/>
    <property type="molecule type" value="Genomic_DNA"/>
</dbReference>
<proteinExistence type="inferred from homology"/>
<dbReference type="GO" id="GO:0047129">
    <property type="term" value="F:opine dehydrogenase activity"/>
    <property type="evidence" value="ECO:0007669"/>
    <property type="project" value="UniProtKB-EC"/>
</dbReference>
<dbReference type="Proteomes" id="UP001255601">
    <property type="component" value="Unassembled WGS sequence"/>
</dbReference>
<evidence type="ECO:0000259" key="4">
    <source>
        <dbReference type="Pfam" id="PF01210"/>
    </source>
</evidence>
<dbReference type="Gene3D" id="3.40.50.720">
    <property type="entry name" value="NAD(P)-binding Rossmann-like Domain"/>
    <property type="match status" value="1"/>
</dbReference>
<gene>
    <name evidence="6" type="ORF">QE369_002050</name>
</gene>
<organism evidence="6 7">
    <name type="scientific">Agrobacterium larrymoorei</name>
    <dbReference type="NCBI Taxonomy" id="160699"/>
    <lineage>
        <taxon>Bacteria</taxon>
        <taxon>Pseudomonadati</taxon>
        <taxon>Pseudomonadota</taxon>
        <taxon>Alphaproteobacteria</taxon>
        <taxon>Hyphomicrobiales</taxon>
        <taxon>Rhizobiaceae</taxon>
        <taxon>Rhizobium/Agrobacterium group</taxon>
        <taxon>Agrobacterium</taxon>
    </lineage>
</organism>
<dbReference type="InterPro" id="IPR011128">
    <property type="entry name" value="G3P_DH_NAD-dep_N"/>
</dbReference>
<dbReference type="Pfam" id="PF02317">
    <property type="entry name" value="Octopine_DH"/>
    <property type="match status" value="1"/>
</dbReference>
<sequence length="356" mass="39874">MNISIFGAGPCGLSLAIHLLQRDNKVLLHTDANHQRTFSKLSCNSSISSIGEIDGTFLLNVTQSFSEALLFARILIVAVPTNAHEALLAKIENTNHDLTRHIIIAIPSNFFPLLSHRRIKARAILGVATSPFTSKAQNGKLLVKSIKKVLPISGLPATLGHSLCEEIARIFPQTLDWYPNCLALDLACIGAIMHVVPTLLNVGWIETAKGDLGLYADCMTDSVVDIMTALDQDRLEIGRRFDCELEPVLQMMNKYYGTSYRTLREFVQNSKPHNMTRWAPDSMEHRVITQDIPCSFVPWFQLGQKVDFYSRLMDTFIFLGSRINKDDYVTNGRNLRKLGIEALTKEEILKVVLQAH</sequence>
<dbReference type="InterPro" id="IPR013328">
    <property type="entry name" value="6PGD_dom2"/>
</dbReference>
<dbReference type="GO" id="GO:0046168">
    <property type="term" value="P:glycerol-3-phosphate catabolic process"/>
    <property type="evidence" value="ECO:0007669"/>
    <property type="project" value="InterPro"/>
</dbReference>
<evidence type="ECO:0000256" key="2">
    <source>
        <dbReference type="ARBA" id="ARBA00022857"/>
    </source>
</evidence>
<evidence type="ECO:0000256" key="1">
    <source>
        <dbReference type="ARBA" id="ARBA00008730"/>
    </source>
</evidence>
<dbReference type="Gene3D" id="1.10.1040.10">
    <property type="entry name" value="N-(1-d-carboxylethyl)-l-norvaline Dehydrogenase, domain 2"/>
    <property type="match status" value="1"/>
</dbReference>
<protein>
    <submittedName>
        <fullName evidence="6">Opine dehydrogenase</fullName>
        <ecNumber evidence="6">1.5.1.28</ecNumber>
    </submittedName>
</protein>
<evidence type="ECO:0000259" key="5">
    <source>
        <dbReference type="Pfam" id="PF02317"/>
    </source>
</evidence>
<dbReference type="SUPFAM" id="SSF48179">
    <property type="entry name" value="6-phosphogluconate dehydrogenase C-terminal domain-like"/>
    <property type="match status" value="1"/>
</dbReference>
<dbReference type="InterPro" id="IPR003421">
    <property type="entry name" value="Opine_DH"/>
</dbReference>
<dbReference type="GO" id="GO:0051287">
    <property type="term" value="F:NAD binding"/>
    <property type="evidence" value="ECO:0007669"/>
    <property type="project" value="InterPro"/>
</dbReference>
<dbReference type="RefSeq" id="WP_309770759.1">
    <property type="nucleotide sequence ID" value="NZ_JAVIZC010000002.1"/>
</dbReference>
<dbReference type="InterPro" id="IPR008927">
    <property type="entry name" value="6-PGluconate_DH-like_C_sf"/>
</dbReference>
<feature type="domain" description="Opine dehydrogenase" evidence="5">
    <location>
        <begin position="177"/>
        <end position="323"/>
    </location>
</feature>
<evidence type="ECO:0000313" key="7">
    <source>
        <dbReference type="Proteomes" id="UP001255601"/>
    </source>
</evidence>
<accession>A0AAJ2BDH8</accession>
<dbReference type="EC" id="1.5.1.28" evidence="6"/>
<name>A0AAJ2BDH8_9HYPH</name>
<comment type="caution">
    <text evidence="6">The sequence shown here is derived from an EMBL/GenBank/DDBJ whole genome shotgun (WGS) entry which is preliminary data.</text>
</comment>
<keyword evidence="3 6" id="KW-0560">Oxidoreductase</keyword>
<evidence type="ECO:0000256" key="3">
    <source>
        <dbReference type="ARBA" id="ARBA00023002"/>
    </source>
</evidence>
<reference evidence="6" key="1">
    <citation type="submission" date="2023-08" db="EMBL/GenBank/DDBJ databases">
        <title>Functional and genomic diversity of the sorghum phyllosphere microbiome.</title>
        <authorList>
            <person name="Shade A."/>
        </authorList>
    </citation>
    <scope>NUCLEOTIDE SEQUENCE</scope>
    <source>
        <strain evidence="6">SORGH_AS_0974</strain>
    </source>
</reference>
<evidence type="ECO:0000313" key="6">
    <source>
        <dbReference type="EMBL" id="MDR6101853.1"/>
    </source>
</evidence>
<keyword evidence="2" id="KW-0521">NADP</keyword>
<dbReference type="AlphaFoldDB" id="A0AAJ2BDH8"/>